<dbReference type="GO" id="GO:0008237">
    <property type="term" value="F:metallopeptidase activity"/>
    <property type="evidence" value="ECO:0007669"/>
    <property type="project" value="InterPro"/>
</dbReference>
<dbReference type="Proteomes" id="UP000271925">
    <property type="component" value="Unassembled WGS sequence"/>
</dbReference>
<proteinExistence type="predicted"/>
<gene>
    <name evidence="1" type="ORF">EHT25_05480</name>
</gene>
<organism evidence="1 2">
    <name type="scientific">Larkinella rosea</name>
    <dbReference type="NCBI Taxonomy" id="2025312"/>
    <lineage>
        <taxon>Bacteria</taxon>
        <taxon>Pseudomonadati</taxon>
        <taxon>Bacteroidota</taxon>
        <taxon>Cytophagia</taxon>
        <taxon>Cytophagales</taxon>
        <taxon>Spirosomataceae</taxon>
        <taxon>Larkinella</taxon>
    </lineage>
</organism>
<dbReference type="AlphaFoldDB" id="A0A3P1C1D0"/>
<dbReference type="RefSeq" id="WP_124871807.1">
    <property type="nucleotide sequence ID" value="NZ_RQJO01000007.1"/>
</dbReference>
<comment type="caution">
    <text evidence="1">The sequence shown here is derived from an EMBL/GenBank/DDBJ whole genome shotgun (WGS) entry which is preliminary data.</text>
</comment>
<dbReference type="EMBL" id="RQJO01000007">
    <property type="protein sequence ID" value="RRB07230.1"/>
    <property type="molecule type" value="Genomic_DNA"/>
</dbReference>
<dbReference type="Gene3D" id="3.40.390.10">
    <property type="entry name" value="Collagenase (Catalytic Domain)"/>
    <property type="match status" value="2"/>
</dbReference>
<evidence type="ECO:0000313" key="2">
    <source>
        <dbReference type="Proteomes" id="UP000271925"/>
    </source>
</evidence>
<sequence>MPAPRPTFNPPYDIHLLRGQTIELSGLLEIDRTTAADFIDANATIKYGFQTSFNASANLKITATIGNAASRKPTCTIALNATAPTNPKFQISSFLVYVIVTDTSDNSTSETALRIHVHQSIQDVWMTPDPFTVYQGMKDARAGLYAHFDDGVVAEIGDIYFGDNGGVVPYTITNKPQITWKCTTASSLINANGKITTGQLSGDFPVSVSVKYGTKTVSATGKIRVSTNLSANQTAIRAELVTTGGSPGFSRLNEVPNILFLSEGFTDSGVFEDMVNNYVADLVKNKITSPFDQLKGSINFWKAFVPSREVGLTHRSVLEVYASGTTLNAYSLSVPAKPESDDASTWTAENLLYFVGVPLKSDEAVDDAVLRLRWENTTRLTAAQLDVLFSVDNALVFGWKSSADRRLPDATDSAFGISVNDYTAAAQDEKYELINFDIRRVQRDFLDGFLGSLRDVQNNLIGPVFVMDKASGNRGKDFDNVIFLLATNAGRAQNETGYLFAGLKLPDDITLTGTLADFRTSRIPPVLPSVLPIMAKATLTHELVHSFGLGDEYGEPNSDYSNKPITDPAVANWPFANYTDGVYLTDEYSNLQAKQDLESPVTGGGTALDSFKIKWRYPRIRKCSLVTAVSLSVSDIVMTLKSPKADFKVNETVFFRKRRVNRFQMRVYDEKYKVEADIVSPATLAEEFIKYYVKVKSIDSANNKITIKSDFGTTAVAVELKAGQTRFFKVGQRLGIFERRVFDPIYTVLRTPAATAGQPDLQTLSLSPEMKVKSVTATTVTLQTVGTTPLTADLTTIQPNEELLLYAVVEAPQKHRSAQYPFAELTAKPVLDYLKANPFPLNANPAHQEIIDTSIVSNSSLPQSLVPCCSRRKKEIVGLFSGGMTRHGGIYHPAAKCLMFTTTEEDDKKNQHYLELCAVCRYTLINMIDPTRFAKFDEDYMSRKIYPD</sequence>
<reference evidence="1 2" key="1">
    <citation type="submission" date="2018-11" db="EMBL/GenBank/DDBJ databases">
        <authorList>
            <person name="Zhou Z."/>
            <person name="Wang G."/>
        </authorList>
    </citation>
    <scope>NUCLEOTIDE SEQUENCE [LARGE SCALE GENOMIC DNA]</scope>
    <source>
        <strain evidence="1 2">KCTC52004</strain>
    </source>
</reference>
<evidence type="ECO:0000313" key="1">
    <source>
        <dbReference type="EMBL" id="RRB07230.1"/>
    </source>
</evidence>
<dbReference type="OrthoDB" id="1488272at2"/>
<name>A0A3P1C1D0_9BACT</name>
<keyword evidence="2" id="KW-1185">Reference proteome</keyword>
<accession>A0A3P1C1D0</accession>
<dbReference type="InterPro" id="IPR024079">
    <property type="entry name" value="MetalloPept_cat_dom_sf"/>
</dbReference>
<protein>
    <submittedName>
        <fullName evidence="1">Uncharacterized protein</fullName>
    </submittedName>
</protein>